<comment type="caution">
    <text evidence="4">The sequence shown here is derived from an EMBL/GenBank/DDBJ whole genome shotgun (WGS) entry which is preliminary data.</text>
</comment>
<sequence>MKASATRLEYGLLISVKDHINIKISDSGIVSVQGENLEDWKDNDYQLIRDTFENHNLSPSLTSTPLIQSDIAKSQSSPSSDESFNGFLSIEIDSVAPIDKLDDCEDSLVYFSEMELNSSSSDISQSILKQPTTLIVPDSQPCSVDGAQSQPATGDLQITQTPTSPDILVVPDSQPSQITAENQTADVCEQPESASSLTSPKSSQLQGSLEHSELNVQNKKLRARLIKLEAKNEVIEAKYHTEIIAKNAKITDLMTRLATCQKQCHDDMKIVTDTHQIRVNELENEIQSSKDKLSVLTKELDGAKVDNETLYRKVQLLTTQLKSMPSKSEDEVISCSQPQSISRNTSSPDSNSAEKGKSKTKHVELEKKSTSKPKPVVNDSKFSGHQRDTTPTVHLMYSSNGKKMAGTMRAFSNNKVKVTASVYSGGNIQMATNVIRQGDIAKSTDYKIIGFGTNNIKSDNPTDIVYELKNLVQTARSHHPSSKLILCGIHHRCDSDDNSHIYMMNNDIDYINAQMAEFCRNQKVDFIDINSINRSTARNPNFSVLNNDGLHFNTRGRNILAIAMLEIIKQNSGKTYANIIASRRAATHNTRDPPMPRSKSYL</sequence>
<name>A0A8S4PAD0_OWEFU</name>
<feature type="compositionally biased region" description="Polar residues" evidence="2">
    <location>
        <begin position="140"/>
        <end position="164"/>
    </location>
</feature>
<feature type="region of interest" description="Disordered" evidence="2">
    <location>
        <begin position="327"/>
        <end position="392"/>
    </location>
</feature>
<evidence type="ECO:0000313" key="5">
    <source>
        <dbReference type="Proteomes" id="UP000749559"/>
    </source>
</evidence>
<feature type="domain" description="SGNH hydrolase-type esterase" evidence="3">
    <location>
        <begin position="440"/>
        <end position="556"/>
    </location>
</feature>
<dbReference type="InterPro" id="IPR036514">
    <property type="entry name" value="SGNH_hydro_sf"/>
</dbReference>
<dbReference type="InterPro" id="IPR013830">
    <property type="entry name" value="SGNH_hydro"/>
</dbReference>
<dbReference type="SUPFAM" id="SSF52266">
    <property type="entry name" value="SGNH hydrolase"/>
    <property type="match status" value="1"/>
</dbReference>
<gene>
    <name evidence="4" type="ORF">OFUS_LOCUS16230</name>
</gene>
<feature type="region of interest" description="Disordered" evidence="2">
    <location>
        <begin position="138"/>
        <end position="166"/>
    </location>
</feature>
<dbReference type="Gene3D" id="3.40.50.1110">
    <property type="entry name" value="SGNH hydrolase"/>
    <property type="match status" value="1"/>
</dbReference>
<feature type="compositionally biased region" description="Basic and acidic residues" evidence="2">
    <location>
        <begin position="352"/>
        <end position="369"/>
    </location>
</feature>
<reference evidence="4" key="1">
    <citation type="submission" date="2022-03" db="EMBL/GenBank/DDBJ databases">
        <authorList>
            <person name="Martin C."/>
        </authorList>
    </citation>
    <scope>NUCLEOTIDE SEQUENCE</scope>
</reference>
<dbReference type="AlphaFoldDB" id="A0A8S4PAD0"/>
<dbReference type="EMBL" id="CAIIXF020000008">
    <property type="protein sequence ID" value="CAH1791108.1"/>
    <property type="molecule type" value="Genomic_DNA"/>
</dbReference>
<keyword evidence="5" id="KW-1185">Reference proteome</keyword>
<evidence type="ECO:0000259" key="3">
    <source>
        <dbReference type="Pfam" id="PF13472"/>
    </source>
</evidence>
<organism evidence="4 5">
    <name type="scientific">Owenia fusiformis</name>
    <name type="common">Polychaete worm</name>
    <dbReference type="NCBI Taxonomy" id="6347"/>
    <lineage>
        <taxon>Eukaryota</taxon>
        <taxon>Metazoa</taxon>
        <taxon>Spiralia</taxon>
        <taxon>Lophotrochozoa</taxon>
        <taxon>Annelida</taxon>
        <taxon>Polychaeta</taxon>
        <taxon>Sedentaria</taxon>
        <taxon>Canalipalpata</taxon>
        <taxon>Sabellida</taxon>
        <taxon>Oweniida</taxon>
        <taxon>Oweniidae</taxon>
        <taxon>Owenia</taxon>
    </lineage>
</organism>
<feature type="compositionally biased region" description="Polar residues" evidence="2">
    <location>
        <begin position="334"/>
        <end position="351"/>
    </location>
</feature>
<dbReference type="Pfam" id="PF13472">
    <property type="entry name" value="Lipase_GDSL_2"/>
    <property type="match status" value="1"/>
</dbReference>
<dbReference type="Proteomes" id="UP000749559">
    <property type="component" value="Unassembled WGS sequence"/>
</dbReference>
<feature type="compositionally biased region" description="Polar residues" evidence="2">
    <location>
        <begin position="192"/>
        <end position="212"/>
    </location>
</feature>
<accession>A0A8S4PAD0</accession>
<feature type="region of interest" description="Disordered" evidence="2">
    <location>
        <begin position="181"/>
        <end position="212"/>
    </location>
</feature>
<dbReference type="CDD" id="cd00229">
    <property type="entry name" value="SGNH_hydrolase"/>
    <property type="match status" value="1"/>
</dbReference>
<protein>
    <recommendedName>
        <fullName evidence="3">SGNH hydrolase-type esterase domain-containing protein</fullName>
    </recommendedName>
</protein>
<evidence type="ECO:0000256" key="2">
    <source>
        <dbReference type="SAM" id="MobiDB-lite"/>
    </source>
</evidence>
<proteinExistence type="predicted"/>
<evidence type="ECO:0000313" key="4">
    <source>
        <dbReference type="EMBL" id="CAH1791108.1"/>
    </source>
</evidence>
<feature type="coiled-coil region" evidence="1">
    <location>
        <begin position="272"/>
        <end position="299"/>
    </location>
</feature>
<keyword evidence="1" id="KW-0175">Coiled coil</keyword>
<evidence type="ECO:0000256" key="1">
    <source>
        <dbReference type="SAM" id="Coils"/>
    </source>
</evidence>
<dbReference type="OrthoDB" id="6126005at2759"/>